<gene>
    <name evidence="11" type="primary">alr</name>
    <name evidence="11" type="ORF">KAJ83_02665</name>
</gene>
<comment type="pathway">
    <text evidence="7">Amino-acid biosynthesis; D-alanine biosynthesis; D-alanine from L-alanine: step 1/1.</text>
</comment>
<dbReference type="Proteomes" id="UP000672602">
    <property type="component" value="Unassembled WGS sequence"/>
</dbReference>
<proteinExistence type="inferred from homology"/>
<evidence type="ECO:0000256" key="8">
    <source>
        <dbReference type="PIRSR" id="PIRSR600821-50"/>
    </source>
</evidence>
<feature type="active site" description="Proton acceptor; specific for L-alanine" evidence="7">
    <location>
        <position position="268"/>
    </location>
</feature>
<comment type="caution">
    <text evidence="11">The sequence shown here is derived from an EMBL/GenBank/DDBJ whole genome shotgun (WGS) entry which is preliminary data.</text>
</comment>
<evidence type="ECO:0000256" key="5">
    <source>
        <dbReference type="ARBA" id="ARBA00022898"/>
    </source>
</evidence>
<accession>A0A8J7RWX3</accession>
<evidence type="ECO:0000256" key="3">
    <source>
        <dbReference type="ARBA" id="ARBA00007880"/>
    </source>
</evidence>
<comment type="similarity">
    <text evidence="3 7">Belongs to the alanine racemase family.</text>
</comment>
<dbReference type="AlphaFoldDB" id="A0A8J7RWX3"/>
<comment type="cofactor">
    <cofactor evidence="2 7 8">
        <name>pyridoxal 5'-phosphate</name>
        <dbReference type="ChEBI" id="CHEBI:597326"/>
    </cofactor>
</comment>
<evidence type="ECO:0000313" key="11">
    <source>
        <dbReference type="EMBL" id="MBP5855895.1"/>
    </source>
</evidence>
<evidence type="ECO:0000256" key="6">
    <source>
        <dbReference type="ARBA" id="ARBA00023235"/>
    </source>
</evidence>
<dbReference type="InterPro" id="IPR009006">
    <property type="entry name" value="Ala_racemase/Decarboxylase_C"/>
</dbReference>
<dbReference type="NCBIfam" id="TIGR00492">
    <property type="entry name" value="alr"/>
    <property type="match status" value="1"/>
</dbReference>
<dbReference type="SUPFAM" id="SSF51419">
    <property type="entry name" value="PLP-binding barrel"/>
    <property type="match status" value="1"/>
</dbReference>
<dbReference type="EMBL" id="JAGMWN010000001">
    <property type="protein sequence ID" value="MBP5855895.1"/>
    <property type="molecule type" value="Genomic_DNA"/>
</dbReference>
<comment type="function">
    <text evidence="7">Catalyzes the interconversion of L-alanine and D-alanine. May also act on other amino acids.</text>
</comment>
<keyword evidence="6 7" id="KW-0413">Isomerase</keyword>
<dbReference type="SUPFAM" id="SSF50621">
    <property type="entry name" value="Alanine racemase C-terminal domain-like"/>
    <property type="match status" value="1"/>
</dbReference>
<evidence type="ECO:0000256" key="1">
    <source>
        <dbReference type="ARBA" id="ARBA00000316"/>
    </source>
</evidence>
<dbReference type="HAMAP" id="MF_01201">
    <property type="entry name" value="Ala_racemase"/>
    <property type="match status" value="1"/>
</dbReference>
<dbReference type="PRINTS" id="PR00992">
    <property type="entry name" value="ALARACEMASE"/>
</dbReference>
<dbReference type="InterPro" id="IPR011079">
    <property type="entry name" value="Ala_racemase_C"/>
</dbReference>
<sequence length="380" mass="40554">MSALPDFSHSPTELIVDLDALADNWRLLRDRAAGGGAFATAVVKADGYGLGIERVGPALHAAGCRTFFTAHLDEAIALRALLPDADVEIGALNGLLGDEAPVYRAHRIMPTLNDLGQIERWAAFCQAVETPLPAGLHIDTGMCRLGLPWQEIDRLAAEPAHLDGFEMRYLMSHLVSADAPSAPINRQQADLFARQTARLPKPTAGRMLANSSGCFLGRDWLFECVRPGVAIYGVAPDTTRPNPMRPVVRLSAKILQIRDVDAPQTVGYGAAYPVARPSRVATVAVGYADGYLRTAGAGPIAEEAVAHIGQREVPVIGRISMDLTTLDVTDAPEATVGTAIDMLGPLNTVDRLASAAGTIGYEILTSLGRRHRRRYVGGDA</sequence>
<feature type="modified residue" description="N6-(pyridoxal phosphate)lysine" evidence="7 8">
    <location>
        <position position="44"/>
    </location>
</feature>
<dbReference type="GO" id="GO:0008784">
    <property type="term" value="F:alanine racemase activity"/>
    <property type="evidence" value="ECO:0007669"/>
    <property type="project" value="UniProtKB-UniRule"/>
</dbReference>
<dbReference type="SMART" id="SM01005">
    <property type="entry name" value="Ala_racemase_C"/>
    <property type="match status" value="1"/>
</dbReference>
<dbReference type="Pfam" id="PF00842">
    <property type="entry name" value="Ala_racemase_C"/>
    <property type="match status" value="1"/>
</dbReference>
<dbReference type="CDD" id="cd00430">
    <property type="entry name" value="PLPDE_III_AR"/>
    <property type="match status" value="1"/>
</dbReference>
<evidence type="ECO:0000256" key="2">
    <source>
        <dbReference type="ARBA" id="ARBA00001933"/>
    </source>
</evidence>
<feature type="binding site" evidence="7 9">
    <location>
        <position position="144"/>
    </location>
    <ligand>
        <name>substrate</name>
    </ligand>
</feature>
<dbReference type="GO" id="GO:0030632">
    <property type="term" value="P:D-alanine biosynthetic process"/>
    <property type="evidence" value="ECO:0007669"/>
    <property type="project" value="UniProtKB-UniRule"/>
</dbReference>
<evidence type="ECO:0000256" key="9">
    <source>
        <dbReference type="PIRSR" id="PIRSR600821-52"/>
    </source>
</evidence>
<feature type="binding site" evidence="7 9">
    <location>
        <position position="321"/>
    </location>
    <ligand>
        <name>substrate</name>
    </ligand>
</feature>
<dbReference type="PANTHER" id="PTHR30511">
    <property type="entry name" value="ALANINE RACEMASE"/>
    <property type="match status" value="1"/>
</dbReference>
<evidence type="ECO:0000256" key="7">
    <source>
        <dbReference type="HAMAP-Rule" id="MF_01201"/>
    </source>
</evidence>
<dbReference type="GO" id="GO:0005829">
    <property type="term" value="C:cytosol"/>
    <property type="evidence" value="ECO:0007669"/>
    <property type="project" value="TreeGrafter"/>
</dbReference>
<dbReference type="InterPro" id="IPR020622">
    <property type="entry name" value="Ala_racemase_pyridoxalP-BS"/>
</dbReference>
<organism evidence="11 12">
    <name type="scientific">Marivibrio halodurans</name>
    <dbReference type="NCBI Taxonomy" id="2039722"/>
    <lineage>
        <taxon>Bacteria</taxon>
        <taxon>Pseudomonadati</taxon>
        <taxon>Pseudomonadota</taxon>
        <taxon>Alphaproteobacteria</taxon>
        <taxon>Rhodospirillales</taxon>
        <taxon>Rhodospirillaceae</taxon>
        <taxon>Marivibrio</taxon>
    </lineage>
</organism>
<dbReference type="PANTHER" id="PTHR30511:SF0">
    <property type="entry name" value="ALANINE RACEMASE, CATABOLIC-RELATED"/>
    <property type="match status" value="1"/>
</dbReference>
<evidence type="ECO:0000259" key="10">
    <source>
        <dbReference type="SMART" id="SM01005"/>
    </source>
</evidence>
<protein>
    <recommendedName>
        <fullName evidence="4 7">Alanine racemase</fullName>
        <ecNumber evidence="4 7">5.1.1.1</ecNumber>
    </recommendedName>
</protein>
<feature type="active site" description="Proton acceptor; specific for D-alanine" evidence="7">
    <location>
        <position position="44"/>
    </location>
</feature>
<dbReference type="Gene3D" id="2.40.37.10">
    <property type="entry name" value="Lyase, Ornithine Decarboxylase, Chain A, domain 1"/>
    <property type="match status" value="1"/>
</dbReference>
<dbReference type="InterPro" id="IPR029066">
    <property type="entry name" value="PLP-binding_barrel"/>
</dbReference>
<keyword evidence="12" id="KW-1185">Reference proteome</keyword>
<evidence type="ECO:0000313" key="12">
    <source>
        <dbReference type="Proteomes" id="UP000672602"/>
    </source>
</evidence>
<evidence type="ECO:0000256" key="4">
    <source>
        <dbReference type="ARBA" id="ARBA00013089"/>
    </source>
</evidence>
<dbReference type="PROSITE" id="PS00395">
    <property type="entry name" value="ALANINE_RACEMASE"/>
    <property type="match status" value="1"/>
</dbReference>
<dbReference type="Gene3D" id="3.20.20.10">
    <property type="entry name" value="Alanine racemase"/>
    <property type="match status" value="1"/>
</dbReference>
<dbReference type="InterPro" id="IPR000821">
    <property type="entry name" value="Ala_racemase"/>
</dbReference>
<dbReference type="GO" id="GO:0030170">
    <property type="term" value="F:pyridoxal phosphate binding"/>
    <property type="evidence" value="ECO:0007669"/>
    <property type="project" value="UniProtKB-UniRule"/>
</dbReference>
<dbReference type="InterPro" id="IPR001608">
    <property type="entry name" value="Ala_racemase_N"/>
</dbReference>
<reference evidence="11" key="1">
    <citation type="submission" date="2021-04" db="EMBL/GenBank/DDBJ databases">
        <authorList>
            <person name="Zhang D.-C."/>
        </authorList>
    </citation>
    <scope>NUCLEOTIDE SEQUENCE</scope>
    <source>
        <strain evidence="11">CGMCC 1.15697</strain>
    </source>
</reference>
<dbReference type="Pfam" id="PF01168">
    <property type="entry name" value="Ala_racemase_N"/>
    <property type="match status" value="1"/>
</dbReference>
<dbReference type="RefSeq" id="WP_210680459.1">
    <property type="nucleotide sequence ID" value="NZ_JAGMWN010000001.1"/>
</dbReference>
<dbReference type="EC" id="5.1.1.1" evidence="4 7"/>
<feature type="domain" description="Alanine racemase C-terminal" evidence="10">
    <location>
        <begin position="247"/>
        <end position="376"/>
    </location>
</feature>
<name>A0A8J7RWX3_9PROT</name>
<keyword evidence="5 7" id="KW-0663">Pyridoxal phosphate</keyword>
<comment type="catalytic activity">
    <reaction evidence="1 7">
        <text>L-alanine = D-alanine</text>
        <dbReference type="Rhea" id="RHEA:20249"/>
        <dbReference type="ChEBI" id="CHEBI:57416"/>
        <dbReference type="ChEBI" id="CHEBI:57972"/>
        <dbReference type="EC" id="5.1.1.1"/>
    </reaction>
</comment>
<dbReference type="UniPathway" id="UPA00042">
    <property type="reaction ID" value="UER00497"/>
</dbReference>